<gene>
    <name evidence="4" type="ORF">SAMN06265374_2066</name>
</gene>
<evidence type="ECO:0000313" key="4">
    <source>
        <dbReference type="EMBL" id="SMP19784.1"/>
    </source>
</evidence>
<dbReference type="Gene3D" id="3.40.630.30">
    <property type="match status" value="1"/>
</dbReference>
<dbReference type="Pfam" id="PF00583">
    <property type="entry name" value="Acetyltransf_1"/>
    <property type="match status" value="1"/>
</dbReference>
<organism evidence="4 5">
    <name type="scientific">Roseibium denhamense</name>
    <dbReference type="NCBI Taxonomy" id="76305"/>
    <lineage>
        <taxon>Bacteria</taxon>
        <taxon>Pseudomonadati</taxon>
        <taxon>Pseudomonadota</taxon>
        <taxon>Alphaproteobacteria</taxon>
        <taxon>Hyphomicrobiales</taxon>
        <taxon>Stappiaceae</taxon>
        <taxon>Roseibium</taxon>
    </lineage>
</organism>
<dbReference type="PANTHER" id="PTHR43877">
    <property type="entry name" value="AMINOALKYLPHOSPHONATE N-ACETYLTRANSFERASE-RELATED-RELATED"/>
    <property type="match status" value="1"/>
</dbReference>
<dbReference type="PROSITE" id="PS51186">
    <property type="entry name" value="GNAT"/>
    <property type="match status" value="1"/>
</dbReference>
<dbReference type="SUPFAM" id="SSF55729">
    <property type="entry name" value="Acyl-CoA N-acyltransferases (Nat)"/>
    <property type="match status" value="1"/>
</dbReference>
<feature type="domain" description="N-acetyltransferase" evidence="3">
    <location>
        <begin position="2"/>
        <end position="153"/>
    </location>
</feature>
<name>A0ABY1NXY4_9HYPH</name>
<dbReference type="EMBL" id="FXTT01000002">
    <property type="protein sequence ID" value="SMP19784.1"/>
    <property type="molecule type" value="Genomic_DNA"/>
</dbReference>
<comment type="caution">
    <text evidence="4">The sequence shown here is derived from an EMBL/GenBank/DDBJ whole genome shotgun (WGS) entry which is preliminary data.</text>
</comment>
<reference evidence="4 5" key="1">
    <citation type="submission" date="2017-05" db="EMBL/GenBank/DDBJ databases">
        <authorList>
            <person name="Varghese N."/>
            <person name="Submissions S."/>
        </authorList>
    </citation>
    <scope>NUCLEOTIDE SEQUENCE [LARGE SCALE GENOMIC DNA]</scope>
    <source>
        <strain evidence="4 5">DSM 15949</strain>
    </source>
</reference>
<protein>
    <submittedName>
        <fullName evidence="4">Acetyltransferase</fullName>
    </submittedName>
</protein>
<sequence>MIVVQKANPEDPQVQKLIEAHVAHGNAHYPAESNHHIGAGSYADSGVQLFGAWEEGTIVGMAGLKALDASHGELKSMHVLDAARGKGVGAKLVAAVLEEAHRLGLNQLSLETGSREASSAARRLYERFSFQYCPPFGGYAEDPESVFMTRPVGPLVQHHERDGA</sequence>
<keyword evidence="1" id="KW-0808">Transferase</keyword>
<keyword evidence="5" id="KW-1185">Reference proteome</keyword>
<evidence type="ECO:0000256" key="1">
    <source>
        <dbReference type="ARBA" id="ARBA00022679"/>
    </source>
</evidence>
<evidence type="ECO:0000313" key="5">
    <source>
        <dbReference type="Proteomes" id="UP001157914"/>
    </source>
</evidence>
<dbReference type="RefSeq" id="WP_155189538.1">
    <property type="nucleotide sequence ID" value="NZ_BAAAEA010000003.1"/>
</dbReference>
<accession>A0ABY1NXY4</accession>
<dbReference type="CDD" id="cd04301">
    <property type="entry name" value="NAT_SF"/>
    <property type="match status" value="1"/>
</dbReference>
<evidence type="ECO:0000256" key="2">
    <source>
        <dbReference type="ARBA" id="ARBA00023315"/>
    </source>
</evidence>
<dbReference type="InterPro" id="IPR050832">
    <property type="entry name" value="Bact_Acetyltransf"/>
</dbReference>
<proteinExistence type="predicted"/>
<dbReference type="PANTHER" id="PTHR43877:SF5">
    <property type="entry name" value="BLL8307 PROTEIN"/>
    <property type="match status" value="1"/>
</dbReference>
<evidence type="ECO:0000259" key="3">
    <source>
        <dbReference type="PROSITE" id="PS51186"/>
    </source>
</evidence>
<dbReference type="Proteomes" id="UP001157914">
    <property type="component" value="Unassembled WGS sequence"/>
</dbReference>
<dbReference type="InterPro" id="IPR000182">
    <property type="entry name" value="GNAT_dom"/>
</dbReference>
<keyword evidence="2" id="KW-0012">Acyltransferase</keyword>
<dbReference type="InterPro" id="IPR016181">
    <property type="entry name" value="Acyl_CoA_acyltransferase"/>
</dbReference>